<evidence type="ECO:0000313" key="4">
    <source>
        <dbReference type="EMBL" id="KZE17893.1"/>
    </source>
</evidence>
<feature type="signal peptide" evidence="2">
    <location>
        <begin position="1"/>
        <end position="17"/>
    </location>
</feature>
<dbReference type="PANTHER" id="PTHR35333:SF5">
    <property type="entry name" value="CONSERVED LIPOPROTEIN LPQF-RELATED"/>
    <property type="match status" value="1"/>
</dbReference>
<dbReference type="Proteomes" id="UP000076609">
    <property type="component" value="Unassembled WGS sequence"/>
</dbReference>
<feature type="domain" description="Beta-lactamase class A catalytic" evidence="3">
    <location>
        <begin position="161"/>
        <end position="361"/>
    </location>
</feature>
<dbReference type="PANTHER" id="PTHR35333">
    <property type="entry name" value="BETA-LACTAMASE"/>
    <property type="match status" value="1"/>
</dbReference>
<protein>
    <recommendedName>
        <fullName evidence="3">Beta-lactamase class A catalytic domain-containing protein</fullName>
    </recommendedName>
</protein>
<feature type="chain" id="PRO_5047012359" description="Beta-lactamase class A catalytic domain-containing protein" evidence="2">
    <location>
        <begin position="18"/>
        <end position="432"/>
    </location>
</feature>
<dbReference type="Pfam" id="PF13354">
    <property type="entry name" value="Beta-lactamase2"/>
    <property type="match status" value="1"/>
</dbReference>
<dbReference type="Gene3D" id="3.40.710.10">
    <property type="entry name" value="DD-peptidase/beta-lactamase superfamily"/>
    <property type="match status" value="1"/>
</dbReference>
<proteinExistence type="predicted"/>
<accession>A0ABR5YG39</accession>
<gene>
    <name evidence="4" type="ORF">AVT10_10085</name>
</gene>
<dbReference type="InterPro" id="IPR045155">
    <property type="entry name" value="Beta-lactam_cat"/>
</dbReference>
<sequence length="432" mass="45653">MVPMMMLAAIMSPSAQAQPAAATIESRAREVVALLGGTGDYDATFAPSFRTAVPRARFDAIAAQLQQALGKPTGVAAIEATGPWAAQIRIAYDGGTLNADLTLDPGGSHQIIGLLAKGAEPRGPAAQTLDAVVEQLAAQNGTSVFALARLGDGSPRLEKARNATTPIAIGSAFKLVILAELVRSIEAGERKWSDVVTLDGSALPGGGYAQQPKGTQIALRELAERMISVSDNSATDILLFHLGRAKVEAMLPVVGFTDGGVRNVPFLGALEVFKLKGVDGGALGTRYLAMDAKARRAFLDGPVRDTPIAAIPRDLFQNGKPLRIVELEWFASPNDLIRAMDWLRRHMDGTAGAELRAILSKNPGLPDATKHWRYVGYKGGSEPGVLTMTFLLQAGNGAWYALTAGINDPARDVDTLKFTGLMNRALDLAAPR</sequence>
<evidence type="ECO:0000256" key="2">
    <source>
        <dbReference type="SAM" id="SignalP"/>
    </source>
</evidence>
<dbReference type="InterPro" id="IPR000871">
    <property type="entry name" value="Beta-lactam_class-A"/>
</dbReference>
<comment type="catalytic activity">
    <reaction evidence="1">
        <text>a beta-lactam + H2O = a substituted beta-amino acid</text>
        <dbReference type="Rhea" id="RHEA:20401"/>
        <dbReference type="ChEBI" id="CHEBI:15377"/>
        <dbReference type="ChEBI" id="CHEBI:35627"/>
        <dbReference type="ChEBI" id="CHEBI:140347"/>
        <dbReference type="EC" id="3.5.2.6"/>
    </reaction>
</comment>
<keyword evidence="5" id="KW-1185">Reference proteome</keyword>
<evidence type="ECO:0000259" key="3">
    <source>
        <dbReference type="Pfam" id="PF13354"/>
    </source>
</evidence>
<evidence type="ECO:0000256" key="1">
    <source>
        <dbReference type="ARBA" id="ARBA00001526"/>
    </source>
</evidence>
<dbReference type="InterPro" id="IPR012338">
    <property type="entry name" value="Beta-lactam/transpept-like"/>
</dbReference>
<name>A0ABR5YG39_9SPHN</name>
<keyword evidence="2" id="KW-0732">Signal</keyword>
<evidence type="ECO:0000313" key="5">
    <source>
        <dbReference type="Proteomes" id="UP000076609"/>
    </source>
</evidence>
<dbReference type="RefSeq" id="WP_066688687.1">
    <property type="nucleotide sequence ID" value="NZ_CP117025.1"/>
</dbReference>
<reference evidence="5" key="1">
    <citation type="submission" date="2016-01" db="EMBL/GenBank/DDBJ databases">
        <title>Draft genome of Chromobacterium sp. F49.</title>
        <authorList>
            <person name="Hong K.W."/>
        </authorList>
    </citation>
    <scope>NUCLEOTIDE SEQUENCE [LARGE SCALE GENOMIC DNA]</scope>
    <source>
        <strain evidence="5">CN3</strain>
    </source>
</reference>
<organism evidence="4 5">
    <name type="scientific">Sphingomonas hankookensis</name>
    <dbReference type="NCBI Taxonomy" id="563996"/>
    <lineage>
        <taxon>Bacteria</taxon>
        <taxon>Pseudomonadati</taxon>
        <taxon>Pseudomonadota</taxon>
        <taxon>Alphaproteobacteria</taxon>
        <taxon>Sphingomonadales</taxon>
        <taxon>Sphingomonadaceae</taxon>
        <taxon>Sphingomonas</taxon>
    </lineage>
</organism>
<dbReference type="EMBL" id="LQQO01000004">
    <property type="protein sequence ID" value="KZE17893.1"/>
    <property type="molecule type" value="Genomic_DNA"/>
</dbReference>
<comment type="caution">
    <text evidence="4">The sequence shown here is derived from an EMBL/GenBank/DDBJ whole genome shotgun (WGS) entry which is preliminary data.</text>
</comment>
<dbReference type="SUPFAM" id="SSF56601">
    <property type="entry name" value="beta-lactamase/transpeptidase-like"/>
    <property type="match status" value="1"/>
</dbReference>